<keyword evidence="6" id="KW-1185">Reference proteome</keyword>
<accession>A0A673FGL2</accession>
<dbReference type="Pfam" id="PF04548">
    <property type="entry name" value="AIG1"/>
    <property type="match status" value="1"/>
</dbReference>
<dbReference type="GO" id="GO:0005525">
    <property type="term" value="F:GTP binding"/>
    <property type="evidence" value="ECO:0007669"/>
    <property type="project" value="UniProtKB-KW"/>
</dbReference>
<evidence type="ECO:0000313" key="5">
    <source>
        <dbReference type="Ensembl" id="ENSSRHP00000001296.1"/>
    </source>
</evidence>
<name>A0A673FGL2_9TELE</name>
<dbReference type="InterPro" id="IPR027417">
    <property type="entry name" value="P-loop_NTPase"/>
</dbReference>
<dbReference type="PANTHER" id="PTHR10903">
    <property type="entry name" value="GTPASE, IMAP FAMILY MEMBER-RELATED"/>
    <property type="match status" value="1"/>
</dbReference>
<evidence type="ECO:0000259" key="4">
    <source>
        <dbReference type="PROSITE" id="PS51720"/>
    </source>
</evidence>
<evidence type="ECO:0000256" key="2">
    <source>
        <dbReference type="ARBA" id="ARBA00022741"/>
    </source>
</evidence>
<reference evidence="5" key="2">
    <citation type="submission" date="2025-09" db="UniProtKB">
        <authorList>
            <consortium name="Ensembl"/>
        </authorList>
    </citation>
    <scope>IDENTIFICATION</scope>
</reference>
<keyword evidence="2" id="KW-0547">Nucleotide-binding</keyword>
<evidence type="ECO:0000256" key="1">
    <source>
        <dbReference type="ARBA" id="ARBA00008535"/>
    </source>
</evidence>
<comment type="similarity">
    <text evidence="1">Belongs to the TRAFAC class TrmE-Era-EngA-EngB-Septin-like GTPase superfamily. AIG1/Toc34/Toc159-like paraseptin GTPase family. IAN subfamily.</text>
</comment>
<dbReference type="Proteomes" id="UP000472270">
    <property type="component" value="Unassembled WGS sequence"/>
</dbReference>
<dbReference type="PROSITE" id="PS51720">
    <property type="entry name" value="G_AIG1"/>
    <property type="match status" value="1"/>
</dbReference>
<dbReference type="PANTHER" id="PTHR10903:SF186">
    <property type="entry name" value="GTPASE IMAP FAMILY MEMBER 4-LIKE-RELATED"/>
    <property type="match status" value="1"/>
</dbReference>
<keyword evidence="3" id="KW-0342">GTP-binding</keyword>
<dbReference type="SUPFAM" id="SSF52540">
    <property type="entry name" value="P-loop containing nucleoside triphosphate hydrolases"/>
    <property type="match status" value="1"/>
</dbReference>
<evidence type="ECO:0000256" key="3">
    <source>
        <dbReference type="ARBA" id="ARBA00023134"/>
    </source>
</evidence>
<proteinExistence type="inferred from homology"/>
<organism evidence="5 6">
    <name type="scientific">Sinocyclocheilus rhinocerous</name>
    <dbReference type="NCBI Taxonomy" id="307959"/>
    <lineage>
        <taxon>Eukaryota</taxon>
        <taxon>Metazoa</taxon>
        <taxon>Chordata</taxon>
        <taxon>Craniata</taxon>
        <taxon>Vertebrata</taxon>
        <taxon>Euteleostomi</taxon>
        <taxon>Actinopterygii</taxon>
        <taxon>Neopterygii</taxon>
        <taxon>Teleostei</taxon>
        <taxon>Ostariophysi</taxon>
        <taxon>Cypriniformes</taxon>
        <taxon>Cyprinidae</taxon>
        <taxon>Cyprininae</taxon>
        <taxon>Sinocyclocheilus</taxon>
    </lineage>
</organism>
<reference evidence="5" key="1">
    <citation type="submission" date="2025-08" db="UniProtKB">
        <authorList>
            <consortium name="Ensembl"/>
        </authorList>
    </citation>
    <scope>IDENTIFICATION</scope>
</reference>
<dbReference type="InterPro" id="IPR006703">
    <property type="entry name" value="G_AIG1"/>
</dbReference>
<protein>
    <recommendedName>
        <fullName evidence="4">AIG1-type G domain-containing protein</fullName>
    </recommendedName>
</protein>
<dbReference type="Ensembl" id="ENSSRHT00000001352.1">
    <property type="protein sequence ID" value="ENSSRHP00000001296.1"/>
    <property type="gene ID" value="ENSSRHG00000000875.1"/>
</dbReference>
<feature type="domain" description="AIG1-type G" evidence="4">
    <location>
        <begin position="46"/>
        <end position="125"/>
    </location>
</feature>
<dbReference type="AlphaFoldDB" id="A0A673FGL2"/>
<dbReference type="InterPro" id="IPR045058">
    <property type="entry name" value="GIMA/IAN/Toc"/>
</dbReference>
<dbReference type="Gene3D" id="3.40.50.300">
    <property type="entry name" value="P-loop containing nucleotide triphosphate hydrolases"/>
    <property type="match status" value="1"/>
</dbReference>
<sequence>MPDPLVILLVIRPTRFTPEEKRTVEIIEDYLTGGLRKSPAEHETSTNKRRLLLLGKSGSGKSATGNTILRQNLFKSELSLSSVTKQCEMHTSGVLGREVSIVDTPGFSDLASKPEDLAKEMANSV</sequence>
<evidence type="ECO:0000313" key="6">
    <source>
        <dbReference type="Proteomes" id="UP000472270"/>
    </source>
</evidence>